<evidence type="ECO:0000313" key="5">
    <source>
        <dbReference type="Proteomes" id="UP001273505"/>
    </source>
</evidence>
<evidence type="ECO:0000256" key="3">
    <source>
        <dbReference type="SAM" id="SignalP"/>
    </source>
</evidence>
<reference evidence="4 5" key="1">
    <citation type="submission" date="2023-11" db="EMBL/GenBank/DDBJ databases">
        <title>Gilvimarinus fulvus sp. nov., isolated from the surface of Kelp.</title>
        <authorList>
            <person name="Sun Y.Y."/>
            <person name="Gong Y."/>
            <person name="Du Z.J."/>
        </authorList>
    </citation>
    <scope>NUCLEOTIDE SEQUENCE [LARGE SCALE GENOMIC DNA]</scope>
    <source>
        <strain evidence="4 5">SDUM040013</strain>
    </source>
</reference>
<feature type="region of interest" description="Disordered" evidence="2">
    <location>
        <begin position="194"/>
        <end position="247"/>
    </location>
</feature>
<feature type="compositionally biased region" description="Low complexity" evidence="2">
    <location>
        <begin position="218"/>
        <end position="230"/>
    </location>
</feature>
<evidence type="ECO:0000313" key="4">
    <source>
        <dbReference type="EMBL" id="MDX6847962.1"/>
    </source>
</evidence>
<proteinExistence type="predicted"/>
<feature type="coiled-coil region" evidence="1">
    <location>
        <begin position="105"/>
        <end position="164"/>
    </location>
</feature>
<sequence length="304" mass="34645">MIKPALILLSALSGPVSAVEIEQLHLPKSYLRYLPQLLDGARLMEASEQCHKFLSGTLKTDASSLDHPIFVYACRNSELLTYRWLVDGTDLTILDQTRPQGRISFTDLQAEIEAERARQRALEAERQKQLAEIQAQRMEVERQRQEEQERRRQEEARLREERRRSRIWLACRELLKTQTRNMIEVELLTQTEPNAEVLEPIDSPQRTPSSSNGGVDDASSTLLQASSESSDVATASEHKQIADDNGGQPELRVRFTLDFNALDPYSQPLHYRAYCTAHSESELELSIHPRALEEARTEKALPAE</sequence>
<dbReference type="EMBL" id="JAXAFO010000001">
    <property type="protein sequence ID" value="MDX6847962.1"/>
    <property type="molecule type" value="Genomic_DNA"/>
</dbReference>
<feature type="compositionally biased region" description="Polar residues" evidence="2">
    <location>
        <begin position="204"/>
        <end position="213"/>
    </location>
</feature>
<evidence type="ECO:0000256" key="1">
    <source>
        <dbReference type="SAM" id="Coils"/>
    </source>
</evidence>
<feature type="chain" id="PRO_5045843910" evidence="3">
    <location>
        <begin position="19"/>
        <end position="304"/>
    </location>
</feature>
<evidence type="ECO:0000256" key="2">
    <source>
        <dbReference type="SAM" id="MobiDB-lite"/>
    </source>
</evidence>
<name>A0ABU4RSV1_9GAMM</name>
<keyword evidence="1" id="KW-0175">Coiled coil</keyword>
<protein>
    <submittedName>
        <fullName evidence="4">Uncharacterized protein</fullName>
    </submittedName>
</protein>
<dbReference type="RefSeq" id="WP_302724556.1">
    <property type="nucleotide sequence ID" value="NZ_JAULRU010000797.1"/>
</dbReference>
<keyword evidence="3" id="KW-0732">Signal</keyword>
<comment type="caution">
    <text evidence="4">The sequence shown here is derived from an EMBL/GenBank/DDBJ whole genome shotgun (WGS) entry which is preliminary data.</text>
</comment>
<gene>
    <name evidence="4" type="ORF">SCD92_01240</name>
</gene>
<organism evidence="4 5">
    <name type="scientific">Gilvimarinus gilvus</name>
    <dbReference type="NCBI Taxonomy" id="3058038"/>
    <lineage>
        <taxon>Bacteria</taxon>
        <taxon>Pseudomonadati</taxon>
        <taxon>Pseudomonadota</taxon>
        <taxon>Gammaproteobacteria</taxon>
        <taxon>Cellvibrionales</taxon>
        <taxon>Cellvibrionaceae</taxon>
        <taxon>Gilvimarinus</taxon>
    </lineage>
</organism>
<keyword evidence="5" id="KW-1185">Reference proteome</keyword>
<accession>A0ABU4RSV1</accession>
<dbReference type="Proteomes" id="UP001273505">
    <property type="component" value="Unassembled WGS sequence"/>
</dbReference>
<feature type="signal peptide" evidence="3">
    <location>
        <begin position="1"/>
        <end position="18"/>
    </location>
</feature>